<evidence type="ECO:0000259" key="5">
    <source>
        <dbReference type="Pfam" id="PF05175"/>
    </source>
</evidence>
<dbReference type="NCBIfam" id="TIGR00537">
    <property type="entry name" value="hemK_rel_arch"/>
    <property type="match status" value="1"/>
</dbReference>
<dbReference type="AlphaFoldDB" id="Q0RYP6"/>
<keyword evidence="2 6" id="KW-0489">Methyltransferase</keyword>
<dbReference type="GO" id="GO:0008276">
    <property type="term" value="F:protein methyltransferase activity"/>
    <property type="evidence" value="ECO:0007669"/>
    <property type="project" value="TreeGrafter"/>
</dbReference>
<keyword evidence="3 6" id="KW-0808">Transferase</keyword>
<dbReference type="PANTHER" id="PTHR45875">
    <property type="entry name" value="METHYLTRANSFERASE N6AMT1"/>
    <property type="match status" value="1"/>
</dbReference>
<dbReference type="GO" id="GO:0035657">
    <property type="term" value="C:eRF1 methyltransferase complex"/>
    <property type="evidence" value="ECO:0007669"/>
    <property type="project" value="TreeGrafter"/>
</dbReference>
<dbReference type="Gene3D" id="3.40.50.150">
    <property type="entry name" value="Vaccinia Virus protein VP39"/>
    <property type="match status" value="1"/>
</dbReference>
<protein>
    <submittedName>
        <fullName evidence="6">Methyltransferase</fullName>
        <ecNumber evidence="6">2.1.-.-</ecNumber>
    </submittedName>
</protein>
<accession>Q0RYP6</accession>
<dbReference type="InterPro" id="IPR002052">
    <property type="entry name" value="DNA_methylase_N6_adenine_CS"/>
</dbReference>
<dbReference type="GO" id="GO:0008170">
    <property type="term" value="F:N-methyltransferase activity"/>
    <property type="evidence" value="ECO:0007669"/>
    <property type="project" value="UniProtKB-ARBA"/>
</dbReference>
<sequence>MPRSKGVGAHAVAWVVKRMLWSLYKFHRRSERPLERSLDSEKEAPVLVRLPGVYPAQHDSWALVEALKQETLGSDSRVLDLCAGTGVLSVCAVKQGAGRVTAVDVSRRAFATTWINARLHRRSVRVVRGDLTEPVRSERFDLVVSNPPYVPAETAGLPYSGVARSWDAGTDGRAVLDRICVQVPDVLKAGGVLLLVQSSLSGIGKSQTMLEERGLRVDVVSRVEVPFGPVLAARRDMLTQRGVIGPGQRSEELVVLRAVR</sequence>
<evidence type="ECO:0000313" key="7">
    <source>
        <dbReference type="Proteomes" id="UP000008710"/>
    </source>
</evidence>
<organism evidence="6 7">
    <name type="scientific">Rhodococcus jostii (strain RHA1)</name>
    <dbReference type="NCBI Taxonomy" id="101510"/>
    <lineage>
        <taxon>Bacteria</taxon>
        <taxon>Bacillati</taxon>
        <taxon>Actinomycetota</taxon>
        <taxon>Actinomycetes</taxon>
        <taxon>Mycobacteriales</taxon>
        <taxon>Nocardiaceae</taxon>
        <taxon>Rhodococcus</taxon>
    </lineage>
</organism>
<evidence type="ECO:0000313" key="6">
    <source>
        <dbReference type="EMBL" id="ABG99590.1"/>
    </source>
</evidence>
<evidence type="ECO:0000256" key="2">
    <source>
        <dbReference type="ARBA" id="ARBA00022603"/>
    </source>
</evidence>
<evidence type="ECO:0000256" key="3">
    <source>
        <dbReference type="ARBA" id="ARBA00022679"/>
    </source>
</evidence>
<evidence type="ECO:0000256" key="1">
    <source>
        <dbReference type="ARBA" id="ARBA00006149"/>
    </source>
</evidence>
<dbReference type="GO" id="GO:0032259">
    <property type="term" value="P:methylation"/>
    <property type="evidence" value="ECO:0007669"/>
    <property type="project" value="UniProtKB-KW"/>
</dbReference>
<keyword evidence="4" id="KW-0949">S-adenosyl-L-methionine</keyword>
<dbReference type="InterPro" id="IPR029063">
    <property type="entry name" value="SAM-dependent_MTases_sf"/>
</dbReference>
<comment type="similarity">
    <text evidence="1">Belongs to the eukaryotic/archaeal PrmC-related family.</text>
</comment>
<dbReference type="HOGENOM" id="CLU_018398_6_2_11"/>
<dbReference type="PROSITE" id="PS00092">
    <property type="entry name" value="N6_MTASE"/>
    <property type="match status" value="1"/>
</dbReference>
<dbReference type="PANTHER" id="PTHR45875:SF1">
    <property type="entry name" value="METHYLTRANSFERASE N6AMT1"/>
    <property type="match status" value="1"/>
</dbReference>
<dbReference type="EC" id="2.1.-.-" evidence="6"/>
<proteinExistence type="inferred from homology"/>
<dbReference type="Pfam" id="PF05175">
    <property type="entry name" value="MTS"/>
    <property type="match status" value="1"/>
</dbReference>
<evidence type="ECO:0000256" key="4">
    <source>
        <dbReference type="ARBA" id="ARBA00022691"/>
    </source>
</evidence>
<dbReference type="Proteomes" id="UP000008710">
    <property type="component" value="Plasmid pRHL1"/>
</dbReference>
<dbReference type="CDD" id="cd02440">
    <property type="entry name" value="AdoMet_MTases"/>
    <property type="match status" value="1"/>
</dbReference>
<dbReference type="SUPFAM" id="SSF53335">
    <property type="entry name" value="S-adenosyl-L-methionine-dependent methyltransferases"/>
    <property type="match status" value="1"/>
</dbReference>
<dbReference type="GO" id="GO:0003676">
    <property type="term" value="F:nucleic acid binding"/>
    <property type="evidence" value="ECO:0007669"/>
    <property type="project" value="InterPro"/>
</dbReference>
<dbReference type="GO" id="GO:0008757">
    <property type="term" value="F:S-adenosylmethionine-dependent methyltransferase activity"/>
    <property type="evidence" value="ECO:0007669"/>
    <property type="project" value="TreeGrafter"/>
</dbReference>
<keyword evidence="6" id="KW-0614">Plasmid</keyword>
<dbReference type="KEGG" id="rha:RHA1_ro08546"/>
<dbReference type="InterPro" id="IPR052190">
    <property type="entry name" value="Euk-Arch_PrmC-MTase"/>
</dbReference>
<name>Q0RYP6_RHOJR</name>
<reference evidence="7" key="1">
    <citation type="journal article" date="2006" name="Proc. Natl. Acad. Sci. U.S.A.">
        <title>The complete genome of Rhodococcus sp. RHA1 provides insights into a catabolic powerhouse.</title>
        <authorList>
            <person name="McLeod M.P."/>
            <person name="Warren R.L."/>
            <person name="Hsiao W.W.L."/>
            <person name="Araki N."/>
            <person name="Myhre M."/>
            <person name="Fernandes C."/>
            <person name="Miyazawa D."/>
            <person name="Wong W."/>
            <person name="Lillquist A.L."/>
            <person name="Wang D."/>
            <person name="Dosanjh M."/>
            <person name="Hara H."/>
            <person name="Petrescu A."/>
            <person name="Morin R.D."/>
            <person name="Yang G."/>
            <person name="Stott J.M."/>
            <person name="Schein J.E."/>
            <person name="Shin H."/>
            <person name="Smailus D."/>
            <person name="Siddiqui A.S."/>
            <person name="Marra M.A."/>
            <person name="Jones S.J.M."/>
            <person name="Holt R."/>
            <person name="Brinkman F.S.L."/>
            <person name="Miyauchi K."/>
            <person name="Fukuda M."/>
            <person name="Davies J.E."/>
            <person name="Mohn W.W."/>
            <person name="Eltis L.D."/>
        </authorList>
    </citation>
    <scope>NUCLEOTIDE SEQUENCE [LARGE SCALE GENOMIC DNA]</scope>
    <source>
        <strain evidence="7">RHA1</strain>
    </source>
</reference>
<dbReference type="InterPro" id="IPR007848">
    <property type="entry name" value="Small_mtfrase_dom"/>
</dbReference>
<feature type="domain" description="Methyltransferase small" evidence="5">
    <location>
        <begin position="50"/>
        <end position="150"/>
    </location>
</feature>
<dbReference type="InterPro" id="IPR004557">
    <property type="entry name" value="PrmC-related"/>
</dbReference>
<gene>
    <name evidence="6" type="ordered locus">RHA1_ro08546</name>
</gene>
<geneLocation type="plasmid" evidence="6 7">
    <name>pRHL1</name>
</geneLocation>
<dbReference type="EMBL" id="CP000432">
    <property type="protein sequence ID" value="ABG99590.1"/>
    <property type="molecule type" value="Genomic_DNA"/>
</dbReference>